<dbReference type="InterPro" id="IPR008942">
    <property type="entry name" value="ENTH_VHS"/>
</dbReference>
<dbReference type="GO" id="GO:0005524">
    <property type="term" value="F:ATP binding"/>
    <property type="evidence" value="ECO:0007669"/>
    <property type="project" value="InterPro"/>
</dbReference>
<proteinExistence type="predicted"/>
<sequence length="546" mass="60897">MSFSGTRRKVFLMFFKTGFFTAAEDIRKARRIVRKLSESSDRLPSSLFIDGVAGRDMHPTCVGGFADVFRACHGNKPVALKQMRYLLQKEELRRVNLRFCREALLWRELHHPYILPFVGIYRDSTVSLCMVSPWMEHGTVLAYLKEHGHSNVDKLLFEAAQGLHYLHSQDIVHGDLRGANILIKEDCSACLSDFGLSSFTNLTASLRNSTGGGSIYWMAPELIYPERFGLAFSRTPASDVYAFACVCVELYTLRHPFGNLKETAALLAVINGERPERPSGEPAMSNMLWKFVSSYWVEDPVKRPTTAVVARNMAWPILRQQKALPPPPDVLEPSSSATLTPASMDARFAFKTPPTAVGSSYSPGSSPDFGWPDQHQRPGVLRRLFGREKPQKPKPGAVANPRLSISERDEESDLTRKIGWLTGTGSEDWALIMDVCNHASFDETNAQEAAQALRRDIKYGEPVAQFVAARFFNAVEGVVVSPATSPIVRERLLVVVAAAAYASDSNKNDGFRKLWKRIKPPGAPEDGMPFKDEDPMFSSDRLVIDH</sequence>
<evidence type="ECO:0000313" key="5">
    <source>
        <dbReference type="Proteomes" id="UP001221142"/>
    </source>
</evidence>
<dbReference type="Gene3D" id="1.25.40.90">
    <property type="match status" value="1"/>
</dbReference>
<dbReference type="InterPro" id="IPR011009">
    <property type="entry name" value="Kinase-like_dom_sf"/>
</dbReference>
<protein>
    <submittedName>
        <fullName evidence="4">Kinase-like domain-containing protein</fullName>
    </submittedName>
</protein>
<keyword evidence="4" id="KW-0808">Transferase</keyword>
<dbReference type="SUPFAM" id="SSF56112">
    <property type="entry name" value="Protein kinase-like (PK-like)"/>
    <property type="match status" value="1"/>
</dbReference>
<comment type="caution">
    <text evidence="4">The sequence shown here is derived from an EMBL/GenBank/DDBJ whole genome shotgun (WGS) entry which is preliminary data.</text>
</comment>
<dbReference type="PROSITE" id="PS50179">
    <property type="entry name" value="VHS"/>
    <property type="match status" value="1"/>
</dbReference>
<name>A0AAD7CEJ4_9AGAR</name>
<dbReference type="InterPro" id="IPR001245">
    <property type="entry name" value="Ser-Thr/Tyr_kinase_cat_dom"/>
</dbReference>
<gene>
    <name evidence="4" type="ORF">FB45DRAFT_1019101</name>
</gene>
<dbReference type="GO" id="GO:0035091">
    <property type="term" value="F:phosphatidylinositol binding"/>
    <property type="evidence" value="ECO:0007669"/>
    <property type="project" value="InterPro"/>
</dbReference>
<feature type="domain" description="Protein kinase" evidence="2">
    <location>
        <begin position="54"/>
        <end position="318"/>
    </location>
</feature>
<dbReference type="GO" id="GO:0043130">
    <property type="term" value="F:ubiquitin binding"/>
    <property type="evidence" value="ECO:0007669"/>
    <property type="project" value="InterPro"/>
</dbReference>
<dbReference type="GO" id="GO:0004674">
    <property type="term" value="F:protein serine/threonine kinase activity"/>
    <property type="evidence" value="ECO:0007669"/>
    <property type="project" value="TreeGrafter"/>
</dbReference>
<dbReference type="PROSITE" id="PS50011">
    <property type="entry name" value="PROTEIN_KINASE_DOM"/>
    <property type="match status" value="1"/>
</dbReference>
<dbReference type="InterPro" id="IPR002014">
    <property type="entry name" value="VHS_dom"/>
</dbReference>
<dbReference type="InterPro" id="IPR000719">
    <property type="entry name" value="Prot_kinase_dom"/>
</dbReference>
<dbReference type="GO" id="GO:0016192">
    <property type="term" value="P:vesicle-mediated transport"/>
    <property type="evidence" value="ECO:0007669"/>
    <property type="project" value="UniProtKB-ARBA"/>
</dbReference>
<dbReference type="SUPFAM" id="SSF48464">
    <property type="entry name" value="ENTH/VHS domain"/>
    <property type="match status" value="1"/>
</dbReference>
<dbReference type="Gene3D" id="1.10.510.10">
    <property type="entry name" value="Transferase(Phosphotransferase) domain 1"/>
    <property type="match status" value="1"/>
</dbReference>
<dbReference type="Proteomes" id="UP001221142">
    <property type="component" value="Unassembled WGS sequence"/>
</dbReference>
<evidence type="ECO:0000259" key="2">
    <source>
        <dbReference type="PROSITE" id="PS50011"/>
    </source>
</evidence>
<evidence type="ECO:0000259" key="3">
    <source>
        <dbReference type="PROSITE" id="PS50179"/>
    </source>
</evidence>
<keyword evidence="5" id="KW-1185">Reference proteome</keyword>
<dbReference type="AlphaFoldDB" id="A0AAD7CEJ4"/>
<feature type="domain" description="VHS" evidence="3">
    <location>
        <begin position="426"/>
        <end position="474"/>
    </location>
</feature>
<organism evidence="4 5">
    <name type="scientific">Roridomyces roridus</name>
    <dbReference type="NCBI Taxonomy" id="1738132"/>
    <lineage>
        <taxon>Eukaryota</taxon>
        <taxon>Fungi</taxon>
        <taxon>Dikarya</taxon>
        <taxon>Basidiomycota</taxon>
        <taxon>Agaricomycotina</taxon>
        <taxon>Agaricomycetes</taxon>
        <taxon>Agaricomycetidae</taxon>
        <taxon>Agaricales</taxon>
        <taxon>Marasmiineae</taxon>
        <taxon>Mycenaceae</taxon>
        <taxon>Roridomyces</taxon>
    </lineage>
</organism>
<dbReference type="InterPro" id="IPR051681">
    <property type="entry name" value="Ser/Thr_Kinases-Pseudokinases"/>
</dbReference>
<dbReference type="InterPro" id="IPR008266">
    <property type="entry name" value="Tyr_kinase_AS"/>
</dbReference>
<dbReference type="EMBL" id="JARKIF010000002">
    <property type="protein sequence ID" value="KAJ7646808.1"/>
    <property type="molecule type" value="Genomic_DNA"/>
</dbReference>
<evidence type="ECO:0000256" key="1">
    <source>
        <dbReference type="SAM" id="MobiDB-lite"/>
    </source>
</evidence>
<keyword evidence="4" id="KW-0418">Kinase</keyword>
<evidence type="ECO:0000313" key="4">
    <source>
        <dbReference type="EMBL" id="KAJ7646808.1"/>
    </source>
</evidence>
<dbReference type="PROSITE" id="PS00109">
    <property type="entry name" value="PROTEIN_KINASE_TYR"/>
    <property type="match status" value="1"/>
</dbReference>
<dbReference type="Pfam" id="PF07714">
    <property type="entry name" value="PK_Tyr_Ser-Thr"/>
    <property type="match status" value="1"/>
</dbReference>
<dbReference type="PANTHER" id="PTHR44329">
    <property type="entry name" value="SERINE/THREONINE-PROTEIN KINASE TNNI3K-RELATED"/>
    <property type="match status" value="1"/>
</dbReference>
<accession>A0AAD7CEJ4</accession>
<reference evidence="4" key="1">
    <citation type="submission" date="2023-03" db="EMBL/GenBank/DDBJ databases">
        <title>Massive genome expansion in bonnet fungi (Mycena s.s.) driven by repeated elements and novel gene families across ecological guilds.</title>
        <authorList>
            <consortium name="Lawrence Berkeley National Laboratory"/>
            <person name="Harder C.B."/>
            <person name="Miyauchi S."/>
            <person name="Viragh M."/>
            <person name="Kuo A."/>
            <person name="Thoen E."/>
            <person name="Andreopoulos B."/>
            <person name="Lu D."/>
            <person name="Skrede I."/>
            <person name="Drula E."/>
            <person name="Henrissat B."/>
            <person name="Morin E."/>
            <person name="Kohler A."/>
            <person name="Barry K."/>
            <person name="LaButti K."/>
            <person name="Morin E."/>
            <person name="Salamov A."/>
            <person name="Lipzen A."/>
            <person name="Mereny Z."/>
            <person name="Hegedus B."/>
            <person name="Baldrian P."/>
            <person name="Stursova M."/>
            <person name="Weitz H."/>
            <person name="Taylor A."/>
            <person name="Grigoriev I.V."/>
            <person name="Nagy L.G."/>
            <person name="Martin F."/>
            <person name="Kauserud H."/>
        </authorList>
    </citation>
    <scope>NUCLEOTIDE SEQUENCE</scope>
    <source>
        <strain evidence="4">9284</strain>
    </source>
</reference>
<dbReference type="PANTHER" id="PTHR44329:SF214">
    <property type="entry name" value="PROTEIN KINASE DOMAIN-CONTAINING PROTEIN"/>
    <property type="match status" value="1"/>
</dbReference>
<dbReference type="GO" id="GO:0007034">
    <property type="term" value="P:vacuolar transport"/>
    <property type="evidence" value="ECO:0007669"/>
    <property type="project" value="UniProtKB-ARBA"/>
</dbReference>
<feature type="region of interest" description="Disordered" evidence="1">
    <location>
        <begin position="520"/>
        <end position="546"/>
    </location>
</feature>